<reference evidence="20 22" key="2">
    <citation type="submission" date="2019-06" db="EMBL/GenBank/DDBJ databases">
        <title>Pseudomonas bimorpha sp. nov. isolated from bovine raw milk and skim milk concentrate.</title>
        <authorList>
            <person name="Hofmann K."/>
            <person name="Huptas C."/>
            <person name="Doll E."/>
            <person name="Scherer S."/>
            <person name="Wenning M."/>
        </authorList>
    </citation>
    <scope>NUCLEOTIDE SEQUENCE [LARGE SCALE GENOMIC DNA]</scope>
    <source>
        <strain evidence="20 22">DSM 17515</strain>
    </source>
</reference>
<feature type="transmembrane region" description="Helical" evidence="17">
    <location>
        <begin position="69"/>
        <end position="89"/>
    </location>
</feature>
<evidence type="ECO:0000256" key="3">
    <source>
        <dbReference type="ARBA" id="ARBA00007919"/>
    </source>
</evidence>
<evidence type="ECO:0000313" key="22">
    <source>
        <dbReference type="Proteomes" id="UP000317267"/>
    </source>
</evidence>
<feature type="transmembrane region" description="Helical" evidence="17">
    <location>
        <begin position="173"/>
        <end position="193"/>
    </location>
</feature>
<dbReference type="Proteomes" id="UP000317267">
    <property type="component" value="Unassembled WGS sequence"/>
</dbReference>
<evidence type="ECO:0000256" key="7">
    <source>
        <dbReference type="ARBA" id="ARBA00022475"/>
    </source>
</evidence>
<feature type="transmembrane region" description="Helical" evidence="17">
    <location>
        <begin position="38"/>
        <end position="57"/>
    </location>
</feature>
<dbReference type="GO" id="GO:0005886">
    <property type="term" value="C:plasma membrane"/>
    <property type="evidence" value="ECO:0007669"/>
    <property type="project" value="UniProtKB-SubCell"/>
</dbReference>
<evidence type="ECO:0000256" key="11">
    <source>
        <dbReference type="ARBA" id="ARBA00022967"/>
    </source>
</evidence>
<dbReference type="PIRSF" id="PIRSF000204">
    <property type="entry name" value="PNTB"/>
    <property type="match status" value="1"/>
</dbReference>
<evidence type="ECO:0000256" key="17">
    <source>
        <dbReference type="SAM" id="Phobius"/>
    </source>
</evidence>
<keyword evidence="11 16" id="KW-1278">Translocase</keyword>
<keyword evidence="21" id="KW-1185">Reference proteome</keyword>
<evidence type="ECO:0000256" key="1">
    <source>
        <dbReference type="ARBA" id="ARBA00003943"/>
    </source>
</evidence>
<evidence type="ECO:0000256" key="10">
    <source>
        <dbReference type="ARBA" id="ARBA00022857"/>
    </source>
</evidence>
<dbReference type="PANTHER" id="PTHR44758">
    <property type="entry name" value="NAD(P) TRANSHYDROGENASE SUBUNIT BETA"/>
    <property type="match status" value="1"/>
</dbReference>
<dbReference type="GO" id="GO:0050661">
    <property type="term" value="F:NADP binding"/>
    <property type="evidence" value="ECO:0007669"/>
    <property type="project" value="InterPro"/>
</dbReference>
<evidence type="ECO:0000256" key="4">
    <source>
        <dbReference type="ARBA" id="ARBA00011870"/>
    </source>
</evidence>
<feature type="transmembrane region" description="Helical" evidence="17">
    <location>
        <begin position="199"/>
        <end position="220"/>
    </location>
</feature>
<evidence type="ECO:0000313" key="21">
    <source>
        <dbReference type="Proteomes" id="UP000198740"/>
    </source>
</evidence>
<evidence type="ECO:0000256" key="14">
    <source>
        <dbReference type="ARBA" id="ARBA00023136"/>
    </source>
</evidence>
<dbReference type="InterPro" id="IPR012136">
    <property type="entry name" value="NADH_DH_b"/>
</dbReference>
<evidence type="ECO:0000256" key="13">
    <source>
        <dbReference type="ARBA" id="ARBA00023027"/>
    </source>
</evidence>
<comment type="catalytic activity">
    <reaction evidence="15 16">
        <text>NAD(+) + NADPH + H(+)(in) = NADH + NADP(+) + H(+)(out)</text>
        <dbReference type="Rhea" id="RHEA:47992"/>
        <dbReference type="ChEBI" id="CHEBI:15378"/>
        <dbReference type="ChEBI" id="CHEBI:57540"/>
        <dbReference type="ChEBI" id="CHEBI:57783"/>
        <dbReference type="ChEBI" id="CHEBI:57945"/>
        <dbReference type="ChEBI" id="CHEBI:58349"/>
        <dbReference type="EC" id="7.1.1.1"/>
    </reaction>
</comment>
<organism evidence="20 22">
    <name type="scientific">Pseudomonas grimontii</name>
    <dbReference type="NCBI Taxonomy" id="129847"/>
    <lineage>
        <taxon>Bacteria</taxon>
        <taxon>Pseudomonadati</taxon>
        <taxon>Pseudomonadota</taxon>
        <taxon>Gammaproteobacteria</taxon>
        <taxon>Pseudomonadales</taxon>
        <taxon>Pseudomonadaceae</taxon>
        <taxon>Pseudomonas</taxon>
    </lineage>
</organism>
<evidence type="ECO:0000256" key="2">
    <source>
        <dbReference type="ARBA" id="ARBA00004429"/>
    </source>
</evidence>
<dbReference type="RefSeq" id="WP_090404198.1">
    <property type="nucleotide sequence ID" value="NZ_CAUSAB010000004.1"/>
</dbReference>
<proteinExistence type="inferred from homology"/>
<evidence type="ECO:0000256" key="16">
    <source>
        <dbReference type="PIRNR" id="PIRNR000204"/>
    </source>
</evidence>
<dbReference type="GO" id="GO:0008750">
    <property type="term" value="F:proton-translocating NAD(P)+ transhydrogenase activity"/>
    <property type="evidence" value="ECO:0007669"/>
    <property type="project" value="UniProtKB-EC"/>
</dbReference>
<comment type="function">
    <text evidence="1 16">The transhydrogenation between NADH and NADP is coupled to respiration and ATP hydrolysis and functions as a proton pump across the membrane.</text>
</comment>
<dbReference type="EMBL" id="FNKM01000002">
    <property type="protein sequence ID" value="SDR22574.1"/>
    <property type="molecule type" value="Genomic_DNA"/>
</dbReference>
<feature type="transmembrane region" description="Helical" evidence="17">
    <location>
        <begin position="254"/>
        <end position="273"/>
    </location>
</feature>
<dbReference type="Proteomes" id="UP000198740">
    <property type="component" value="Unassembled WGS sequence"/>
</dbReference>
<name>A0A1H1HAU7_9PSED</name>
<evidence type="ECO:0000256" key="9">
    <source>
        <dbReference type="ARBA" id="ARBA00022692"/>
    </source>
</evidence>
<feature type="transmembrane region" description="Helical" evidence="17">
    <location>
        <begin position="227"/>
        <end position="248"/>
    </location>
</feature>
<feature type="transmembrane region" description="Helical" evidence="17">
    <location>
        <begin position="6"/>
        <end position="26"/>
    </location>
</feature>
<dbReference type="Gene3D" id="3.40.50.1220">
    <property type="entry name" value="TPP-binding domain"/>
    <property type="match status" value="1"/>
</dbReference>
<feature type="transmembrane region" description="Helical" evidence="17">
    <location>
        <begin position="128"/>
        <end position="152"/>
    </location>
</feature>
<evidence type="ECO:0000256" key="12">
    <source>
        <dbReference type="ARBA" id="ARBA00022989"/>
    </source>
</evidence>
<evidence type="ECO:0000256" key="15">
    <source>
        <dbReference type="ARBA" id="ARBA00048202"/>
    </source>
</evidence>
<keyword evidence="14 16" id="KW-0472">Membrane</keyword>
<evidence type="ECO:0000313" key="20">
    <source>
        <dbReference type="EMBL" id="TWR67082.1"/>
    </source>
</evidence>
<keyword evidence="13 16" id="KW-0520">NAD</keyword>
<keyword evidence="10 16" id="KW-0521">NADP</keyword>
<evidence type="ECO:0000313" key="19">
    <source>
        <dbReference type="EMBL" id="SDR22574.1"/>
    </source>
</evidence>
<accession>A0A1H1HAU7</accession>
<dbReference type="AlphaFoldDB" id="A0A1H1HAU7"/>
<feature type="transmembrane region" description="Helical" evidence="17">
    <location>
        <begin position="101"/>
        <end position="122"/>
    </location>
</feature>
<keyword evidence="7 16" id="KW-1003">Cell membrane</keyword>
<dbReference type="OrthoDB" id="9763786at2"/>
<comment type="similarity">
    <text evidence="3 16">Belongs to the PNT beta subunit family.</text>
</comment>
<keyword evidence="8 16" id="KW-0997">Cell inner membrane</keyword>
<dbReference type="InterPro" id="IPR034300">
    <property type="entry name" value="PNTB-like"/>
</dbReference>
<evidence type="ECO:0000256" key="5">
    <source>
        <dbReference type="ARBA" id="ARBA00012943"/>
    </source>
</evidence>
<reference evidence="19 21" key="1">
    <citation type="submission" date="2016-10" db="EMBL/GenBank/DDBJ databases">
        <authorList>
            <person name="Varghese N."/>
            <person name="Submissions S."/>
        </authorList>
    </citation>
    <scope>NUCLEOTIDE SEQUENCE [LARGE SCALE GENOMIC DNA]</scope>
    <source>
        <strain evidence="19 21">BS2976</strain>
    </source>
</reference>
<gene>
    <name evidence="20" type="ORF">FIV39_10245</name>
    <name evidence="19" type="ORF">SAMN04490186_4149</name>
</gene>
<dbReference type="PANTHER" id="PTHR44758:SF1">
    <property type="entry name" value="NAD(P) TRANSHYDROGENASE SUBUNIT BETA"/>
    <property type="match status" value="1"/>
</dbReference>
<dbReference type="SUPFAM" id="SSF52467">
    <property type="entry name" value="DHS-like NAD/FAD-binding domain"/>
    <property type="match status" value="1"/>
</dbReference>
<keyword evidence="12 17" id="KW-1133">Transmembrane helix</keyword>
<protein>
    <recommendedName>
        <fullName evidence="6 16">NAD(P) transhydrogenase subunit beta</fullName>
        <ecNumber evidence="5 16">7.1.1.1</ecNumber>
    </recommendedName>
    <alternativeName>
        <fullName evidence="16">Nicotinamide nucleotide transhydrogenase subunit beta</fullName>
    </alternativeName>
</protein>
<feature type="domain" description="NADP transhydrogenase beta-like" evidence="18">
    <location>
        <begin position="12"/>
        <end position="472"/>
    </location>
</feature>
<keyword evidence="9 17" id="KW-0812">Transmembrane</keyword>
<evidence type="ECO:0000256" key="8">
    <source>
        <dbReference type="ARBA" id="ARBA00022519"/>
    </source>
</evidence>
<dbReference type="EC" id="7.1.1.1" evidence="5 16"/>
<dbReference type="InterPro" id="IPR029035">
    <property type="entry name" value="DHS-like_NAD/FAD-binding_dom"/>
</dbReference>
<comment type="subunit">
    <text evidence="4">Heterodimer of an alpha and a beta chain.</text>
</comment>
<sequence length="478" mass="49691">MLIMTSQWLIGLVYVLAAFLLIFGLWRMSSPVTASGGIHVAGWGMGAAVIVSFLYVLTVSEAARPHLPVNVSLALLALLLGGGAAWWSGRKAAMTAMPQMVALYNGMGGGAAAAIAAMELFGGRVVDLAALAGTLLGALIGAVSLSGSLIAWAKLDGRLNKPLRLKGLQLINALLMLVTLGAGAWLMIALQAADGASGQLLGLIAVFFGCALLFGVLMTLPIGGADMPVVISIYNAFTGLAVGLEGFVLQVPAMMIAGMLVGAAGVLLTLLMAKAMNRSVAHVLFARFGDQPTRKGAAIVGELKPTAASDAGVAMRYANTVIIVPGYGLAVAQGQQKLYELVKLLQAHGVLVRFAVHPVAGRMPGQMDVLLAEAGVPYDLIFQLDDINTDFPSTDMVLVIGANDVVNPAARTDKASPIYGMPILDVDKAHHVYVVKRGEGKGYAGIQNPLFYAENCNMVYGDAQAVLVKMIEAVRGLG</sequence>
<dbReference type="Pfam" id="PF02233">
    <property type="entry name" value="PNTB"/>
    <property type="match status" value="1"/>
</dbReference>
<comment type="subcellular location">
    <subcellularLocation>
        <location evidence="2">Cell inner membrane</location>
        <topology evidence="2">Multi-pass membrane protein</topology>
    </subcellularLocation>
</comment>
<evidence type="ECO:0000256" key="6">
    <source>
        <dbReference type="ARBA" id="ARBA00014581"/>
    </source>
</evidence>
<evidence type="ECO:0000259" key="18">
    <source>
        <dbReference type="Pfam" id="PF02233"/>
    </source>
</evidence>
<dbReference type="EMBL" id="VFES01000005">
    <property type="protein sequence ID" value="TWR67082.1"/>
    <property type="molecule type" value="Genomic_DNA"/>
</dbReference>
<comment type="caution">
    <text evidence="20">The sequence shown here is derived from an EMBL/GenBank/DDBJ whole genome shotgun (WGS) entry which is preliminary data.</text>
</comment>